<reference evidence="3" key="1">
    <citation type="journal article" date="2020" name="bioRxiv">
        <title>Comparative genomics of Chlamydomonas.</title>
        <authorList>
            <person name="Craig R.J."/>
            <person name="Hasan A.R."/>
            <person name="Ness R.W."/>
            <person name="Keightley P.D."/>
        </authorList>
    </citation>
    <scope>NUCLEOTIDE SEQUENCE</scope>
    <source>
        <strain evidence="3">CCAP 11/70</strain>
    </source>
</reference>
<feature type="compositionally biased region" description="Low complexity" evidence="1">
    <location>
        <begin position="845"/>
        <end position="860"/>
    </location>
</feature>
<feature type="compositionally biased region" description="Low complexity" evidence="1">
    <location>
        <begin position="2869"/>
        <end position="2879"/>
    </location>
</feature>
<feature type="compositionally biased region" description="Low complexity" evidence="1">
    <location>
        <begin position="737"/>
        <end position="747"/>
    </location>
</feature>
<feature type="region of interest" description="Disordered" evidence="1">
    <location>
        <begin position="2808"/>
        <end position="2839"/>
    </location>
</feature>
<feature type="region of interest" description="Disordered" evidence="1">
    <location>
        <begin position="2547"/>
        <end position="2569"/>
    </location>
</feature>
<feature type="compositionally biased region" description="Low complexity" evidence="1">
    <location>
        <begin position="2820"/>
        <end position="2829"/>
    </location>
</feature>
<accession>A0A835Y0H8</accession>
<evidence type="ECO:0000313" key="4">
    <source>
        <dbReference type="Proteomes" id="UP000612055"/>
    </source>
</evidence>
<evidence type="ECO:0000313" key="3">
    <source>
        <dbReference type="EMBL" id="KAG2493636.1"/>
    </source>
</evidence>
<feature type="compositionally biased region" description="Low complexity" evidence="1">
    <location>
        <begin position="2145"/>
        <end position="2157"/>
    </location>
</feature>
<feature type="region of interest" description="Disordered" evidence="1">
    <location>
        <begin position="1995"/>
        <end position="2026"/>
    </location>
</feature>
<feature type="region of interest" description="Disordered" evidence="1">
    <location>
        <begin position="2853"/>
        <end position="2919"/>
    </location>
</feature>
<dbReference type="PROSITE" id="PS50125">
    <property type="entry name" value="GUANYLATE_CYCLASE_2"/>
    <property type="match status" value="1"/>
</dbReference>
<feature type="region of interest" description="Disordered" evidence="1">
    <location>
        <begin position="2642"/>
        <end position="2675"/>
    </location>
</feature>
<keyword evidence="4" id="KW-1185">Reference proteome</keyword>
<gene>
    <name evidence="3" type="ORF">HYH03_008153</name>
</gene>
<feature type="compositionally biased region" description="Low complexity" evidence="1">
    <location>
        <begin position="1441"/>
        <end position="1451"/>
    </location>
</feature>
<feature type="region of interest" description="Disordered" evidence="1">
    <location>
        <begin position="2355"/>
        <end position="2402"/>
    </location>
</feature>
<feature type="domain" description="Guanylate cyclase" evidence="2">
    <location>
        <begin position="514"/>
        <end position="568"/>
    </location>
</feature>
<dbReference type="SUPFAM" id="SSF55073">
    <property type="entry name" value="Nucleotide cyclase"/>
    <property type="match status" value="2"/>
</dbReference>
<dbReference type="Gene3D" id="3.30.70.1230">
    <property type="entry name" value="Nucleotide cyclase"/>
    <property type="match status" value="4"/>
</dbReference>
<evidence type="ECO:0000256" key="1">
    <source>
        <dbReference type="SAM" id="MobiDB-lite"/>
    </source>
</evidence>
<feature type="compositionally biased region" description="Low complexity" evidence="1">
    <location>
        <begin position="868"/>
        <end position="877"/>
    </location>
</feature>
<dbReference type="Pfam" id="PF00211">
    <property type="entry name" value="Guanylate_cyc"/>
    <property type="match status" value="1"/>
</dbReference>
<proteinExistence type="predicted"/>
<dbReference type="InterPro" id="IPR029787">
    <property type="entry name" value="Nucleotide_cyclase"/>
</dbReference>
<feature type="compositionally biased region" description="Polar residues" evidence="1">
    <location>
        <begin position="749"/>
        <end position="768"/>
    </location>
</feature>
<feature type="region of interest" description="Disordered" evidence="1">
    <location>
        <begin position="665"/>
        <end position="687"/>
    </location>
</feature>
<feature type="compositionally biased region" description="Gly residues" evidence="1">
    <location>
        <begin position="2356"/>
        <end position="2379"/>
    </location>
</feature>
<dbReference type="SUPFAM" id="SSF53850">
    <property type="entry name" value="Periplasmic binding protein-like II"/>
    <property type="match status" value="1"/>
</dbReference>
<dbReference type="Proteomes" id="UP000612055">
    <property type="component" value="Unassembled WGS sequence"/>
</dbReference>
<dbReference type="Gene3D" id="3.40.190.10">
    <property type="entry name" value="Periplasmic binding protein-like II"/>
    <property type="match status" value="1"/>
</dbReference>
<dbReference type="GO" id="GO:0035556">
    <property type="term" value="P:intracellular signal transduction"/>
    <property type="evidence" value="ECO:0007669"/>
    <property type="project" value="InterPro"/>
</dbReference>
<feature type="region of interest" description="Disordered" evidence="1">
    <location>
        <begin position="1006"/>
        <end position="1029"/>
    </location>
</feature>
<comment type="caution">
    <text evidence="3">The sequence shown here is derived from an EMBL/GenBank/DDBJ whole genome shotgun (WGS) entry which is preliminary data.</text>
</comment>
<dbReference type="EMBL" id="JAEHOE010000036">
    <property type="protein sequence ID" value="KAG2493636.1"/>
    <property type="molecule type" value="Genomic_DNA"/>
</dbReference>
<dbReference type="PANTHER" id="PTHR43081:SF1">
    <property type="entry name" value="ADENYLATE CYCLASE, TERMINAL-DIFFERENTIATION SPECIFIC"/>
    <property type="match status" value="1"/>
</dbReference>
<feature type="compositionally biased region" description="Gly residues" evidence="1">
    <location>
        <begin position="1519"/>
        <end position="1529"/>
    </location>
</feature>
<name>A0A835Y0H8_9CHLO</name>
<feature type="compositionally biased region" description="Low complexity" evidence="1">
    <location>
        <begin position="1458"/>
        <end position="1484"/>
    </location>
</feature>
<dbReference type="PANTHER" id="PTHR43081">
    <property type="entry name" value="ADENYLATE CYCLASE, TERMINAL-DIFFERENTIATION SPECIFIC-RELATED"/>
    <property type="match status" value="1"/>
</dbReference>
<feature type="compositionally biased region" description="Low complexity" evidence="1">
    <location>
        <begin position="2001"/>
        <end position="2012"/>
    </location>
</feature>
<feature type="region of interest" description="Disordered" evidence="1">
    <location>
        <begin position="2420"/>
        <end position="2496"/>
    </location>
</feature>
<feature type="region of interest" description="Disordered" evidence="1">
    <location>
        <begin position="2096"/>
        <end position="2157"/>
    </location>
</feature>
<feature type="compositionally biased region" description="Low complexity" evidence="1">
    <location>
        <begin position="1636"/>
        <end position="1652"/>
    </location>
</feature>
<feature type="compositionally biased region" description="Gly residues" evidence="1">
    <location>
        <begin position="2013"/>
        <end position="2022"/>
    </location>
</feature>
<dbReference type="GO" id="GO:0009190">
    <property type="term" value="P:cyclic nucleotide biosynthetic process"/>
    <property type="evidence" value="ECO:0007669"/>
    <property type="project" value="InterPro"/>
</dbReference>
<organism evidence="3 4">
    <name type="scientific">Edaphochlamys debaryana</name>
    <dbReference type="NCBI Taxonomy" id="47281"/>
    <lineage>
        <taxon>Eukaryota</taxon>
        <taxon>Viridiplantae</taxon>
        <taxon>Chlorophyta</taxon>
        <taxon>core chlorophytes</taxon>
        <taxon>Chlorophyceae</taxon>
        <taxon>CS clade</taxon>
        <taxon>Chlamydomonadales</taxon>
        <taxon>Chlamydomonadales incertae sedis</taxon>
        <taxon>Edaphochlamys</taxon>
    </lineage>
</organism>
<feature type="region of interest" description="Disordered" evidence="1">
    <location>
        <begin position="1440"/>
        <end position="1564"/>
    </location>
</feature>
<protein>
    <recommendedName>
        <fullName evidence="2">Guanylate cyclase domain-containing protein</fullName>
    </recommendedName>
</protein>
<sequence length="2919" mass="292324">MPVADSHGLVAAARDVYEVLCAAEGGQGGLVDLQGLTSLDDSLAWDDALASLRNKVANPNSGVPAVLPLDGSALLLVYRRDVLEAMGTPVPRTWEALAAWADAYAAAPTPGAPLHPLCATPAPPACDGYDLFEAIWHSLAQSYGLDQGVYWRPDTLQPLASSPAFAAAVQLFQRLWRHALPPAAGQCGPAHPGLRGGECALVVAGFEQIKAAARGNASEGAGAGAAVGPGAFGVAQLPGSAVVLDRAGGAQLVPCSVAVCPYGTWDGEERVNLAPFVPSSLVVAAVNRRASASSQLLAWHTISHLFQYNSSQELVMAPGSGLAPFRASHFGASARAAWAAAGYDGGLLGRGLDALLAALQHPNLAWGLAMAGGGYYRSAIAALLASTAPRNASEALSEKQLLAELTALQQRLELHYSAPGSLAAGYRAFIVPGTTTSNNGPAAPVEPDPPASPEGKTWGAGHKAGLAVALVVGSVLLLLLALYLGHRGRWGAGCLPRKRLSWRSDAPGVSPATTLLVTDIEGSTTLWEELPELVMGNALQEHHRCLRRVLVRHRGYESATEGDSFVLAFFCPQAALAFALEAQAELLEADWPNELLLKTACAPTYSTIPAGFPFKRQATLESVFSKMNIRQNAYTSGGPNPSPLPSTPHLTGQGALSRLTSFGHIRGAGGGGQSPMPMARQRTTPLGRRERASIDMGSLQAFTGPAAGDGVAVSIAIPTPPSAAAVEAAALDLVSDLPLSPSRSRPSTGIDQRSPLSQSHMTAGSNTPDLMEDEKPPLRRSDPNSARGPVAPASDAFRSVPLSLLPPGTCARAGAADSPSPHPGSAWPHPQGLSRGLTDLQSGMSVPVSAAPTAPSSRPSGDAERTTHGTSTLSSGGWAVIHGGEAVMQLDEQASGRGGPGTGAGPGLAFASVRGRMTGSGVGMADNAAVNAEAVDAAAITAPGLAREPSGCGASPGGGKGWTSPEGDGQPPAPSRPSEGGSEPLPKLLMPSRPSCGVLIRARTARHSKGGMTPLPAGSGAGQPSPMPSAPYNALSGAFASGAPAMAPTWETCTWEQALRAVVTTCEEGTMGDRKRRLLWRGLRVRMGLNTGVFSESEVTHNRASARTVYSGECAAIVRAVADSAQGGMVLISESTAAALEGSGGVGSPLDALLVALGRYRIQHRDLALLLFAATTPELAPRLAVLPPPRNLPVVGLPVYQAPVGRAAVAVLSFPDAPTLFDWDVGITALALAMAERVIEEQLCSHRGYLVRKERDLSGYLAAFASPLDAARWALSCRDLLSSVVDWPQVILEHELCREGALCTAYPMGAYHTGPFSAGPPSSRGGGTRAALAALLSGSGSGPLPSPLLGKTPTLPSGAMSHALTASCDTGPLFGTAHGALAAAGGSNTPTGKDGEESTLLHRDTTMSVAGSSQPSYRMVRAASTSLDMEPTLSIAHMRQGSALSPGSPAGTSGGAPGAVAVPGQGPRAGAFLRSGSRLGSSSFWQQRQLTMGREGRPSREQPPREEVRSGRALASPSEGGGAGTGSGAASGPPAALQPPPRSFGSRQPPMQSPPASSGSKPSALGLALGTKMAALSSRWRATAGGYLEGMVSAGRSVTGSGPNALPVAAATATGYNRAESGRVESRLHGAMTATSALGSGPNPAGSPPAASTPTRPHTVGGAGVQLPAPWDGPSPREAGDPGADSPPTSPRNLVVKTALQWATSDEMGLDDGGDMFSVHLGGMDGLGPFTRGPGASNSGACALPNGVPMGGEGEAAEPVRLRGPRLRIGLDCGVVEWSISASHRCLTYSGPPVASSERLCSNAGAGQILASYDMVREIQRMQSAVVNGADLDADSRQTPDADSDAELCGALNTGRAAAMRGAISFRGPAIMGAPVAPHTGRAGLASAKHRRQQVFALRFTLDWDEAMRDLDQLQPTAPMVPAGAPSPHTVRMSPFSTPWATWASAARFTRKRVSHAGPAAAAAAAAALADYRRSRDWRHSFDVGAFASTPLGTAQGAFSGTPQAHAGPAGAQAGGGGGGAMGPSASAQQLAGAVSLPLPPGLMVQGACAARAPNVGELLRASGAGASSRVFASTGPLAASSVAGALPHVSEGLAVHTGASRPGTGNNSPSVPSLHATLRTSPPAPVVLAGRGAALEPHTPAPPGSSANSPPGSLGAAYRWMMQNNQHGSGSGSGFAAGAGAGSGFRNGAGAGTGSGGGPSVSALGGRALPEPTASGEHGAGDTLTVPLPSGSVLGGGEDAYSLSLRHNLQKAGTSNLSSALFVGGPADVSSDAQTFADNRVIGGDMLTDYSAGYRGHSHRDAIFGVSGFASGLAWSQTPAIPEMAELGAAPGTNSRGGCPDVSIGAVSHLSAATGTGGTGGTSGTGGGGAVSSGGSGASGTLQQALRQHRAAGRMMRQSEAMAERMQLRRIMGEQTPHLHPSLASRWPGGGASTGGGLGLSFGRGSTEASGSGPSMHTAPGAAPWRPSSQYANPTPTGPQAVPGRGSSSALAVPGPARTVSLPAQNEWPSVVAAAASQDYGSRSSVRPATAGLSASGAARARAGELSSAGSNASGPHSSASNNTVVGGGGHSSGANAVGHAAAAGSVLTGGRVALATAAELSTVSAARVAVAAASSLYSPSRPLPASGAAPFASGVVSGPGGSGMGPAVQHQSRASSTTPTELLSTHASQPSPHPLHSGLTVAMWAGSTQVSTDAGAGGGEEEEDVAALLGPLGGGGKGGRGAPAPAGPMWTGASIHTRATATGIGSGPALRPPSGARRAAASAEDMYAVQASSTAVRKQQEEFGGTFALADRRSAHERLGSIAAAAGSASSGPGGGWWAAHTGQNSSSGGGQSGKRPVAVRQLPMPALAEAPVAGAGGSPSLHARRSGVSGLGVLSSGTGGELTGESLGMSSDLEDSRASVTPPLGWRTGVHPPGPT</sequence>
<feature type="compositionally biased region" description="Basic and acidic residues" evidence="1">
    <location>
        <begin position="773"/>
        <end position="782"/>
    </location>
</feature>
<feature type="compositionally biased region" description="Polar residues" evidence="1">
    <location>
        <begin position="2651"/>
        <end position="2672"/>
    </location>
</feature>
<feature type="region of interest" description="Disordered" evidence="1">
    <location>
        <begin position="437"/>
        <end position="457"/>
    </location>
</feature>
<feature type="region of interest" description="Disordered" evidence="1">
    <location>
        <begin position="737"/>
        <end position="878"/>
    </location>
</feature>
<feature type="region of interest" description="Disordered" evidence="1">
    <location>
        <begin position="1634"/>
        <end position="1692"/>
    </location>
</feature>
<dbReference type="InterPro" id="IPR050697">
    <property type="entry name" value="Adenylyl/Guanylyl_Cyclase_3/4"/>
</dbReference>
<feature type="compositionally biased region" description="Basic and acidic residues" evidence="1">
    <location>
        <begin position="1494"/>
        <end position="1510"/>
    </location>
</feature>
<feature type="compositionally biased region" description="Low complexity" evidence="1">
    <location>
        <begin position="1554"/>
        <end position="1564"/>
    </location>
</feature>
<feature type="region of interest" description="Disordered" evidence="1">
    <location>
        <begin position="945"/>
        <end position="992"/>
    </location>
</feature>
<evidence type="ECO:0000259" key="2">
    <source>
        <dbReference type="PROSITE" id="PS50125"/>
    </source>
</evidence>
<feature type="compositionally biased region" description="Gly residues" evidence="1">
    <location>
        <begin position="2191"/>
        <end position="2200"/>
    </location>
</feature>
<dbReference type="OrthoDB" id="550587at2759"/>
<feature type="region of interest" description="Disordered" evidence="1">
    <location>
        <begin position="2191"/>
        <end position="2232"/>
    </location>
</feature>
<dbReference type="InterPro" id="IPR001054">
    <property type="entry name" value="A/G_cyclase"/>
</dbReference>
<feature type="compositionally biased region" description="Gly residues" evidence="1">
    <location>
        <begin position="2429"/>
        <end position="2443"/>
    </location>
</feature>